<evidence type="ECO:0000313" key="2">
    <source>
        <dbReference type="EMBL" id="GLK98849.1"/>
    </source>
</evidence>
<name>A0A9W6KF12_9ACTN</name>
<keyword evidence="1" id="KW-0812">Transmembrane</keyword>
<evidence type="ECO:0000256" key="1">
    <source>
        <dbReference type="SAM" id="Phobius"/>
    </source>
</evidence>
<evidence type="ECO:0000313" key="3">
    <source>
        <dbReference type="Proteomes" id="UP001143480"/>
    </source>
</evidence>
<dbReference type="GO" id="GO:0051782">
    <property type="term" value="P:negative regulation of cell division"/>
    <property type="evidence" value="ECO:0007669"/>
    <property type="project" value="TreeGrafter"/>
</dbReference>
<dbReference type="SUPFAM" id="SSF52540">
    <property type="entry name" value="P-loop containing nucleoside triphosphate hydrolases"/>
    <property type="match status" value="1"/>
</dbReference>
<dbReference type="AlphaFoldDB" id="A0A9W6KF12"/>
<dbReference type="GO" id="GO:0009898">
    <property type="term" value="C:cytoplasmic side of plasma membrane"/>
    <property type="evidence" value="ECO:0007669"/>
    <property type="project" value="TreeGrafter"/>
</dbReference>
<evidence type="ECO:0008006" key="4">
    <source>
        <dbReference type="Google" id="ProtNLM"/>
    </source>
</evidence>
<keyword evidence="1" id="KW-0472">Membrane</keyword>
<keyword evidence="3" id="KW-1185">Reference proteome</keyword>
<dbReference type="PANTHER" id="PTHR43384:SF11">
    <property type="entry name" value="SEPTUM SITE DETERMINING PROTEIN"/>
    <property type="match status" value="1"/>
</dbReference>
<dbReference type="InterPro" id="IPR050625">
    <property type="entry name" value="ParA/MinD_ATPase"/>
</dbReference>
<protein>
    <recommendedName>
        <fullName evidence="4">Secretion/DNA translocation related CpaE-like protein</fullName>
    </recommendedName>
</protein>
<organism evidence="2 3">
    <name type="scientific">Dactylosporangium matsuzakiense</name>
    <dbReference type="NCBI Taxonomy" id="53360"/>
    <lineage>
        <taxon>Bacteria</taxon>
        <taxon>Bacillati</taxon>
        <taxon>Actinomycetota</taxon>
        <taxon>Actinomycetes</taxon>
        <taxon>Micromonosporales</taxon>
        <taxon>Micromonosporaceae</taxon>
        <taxon>Dactylosporangium</taxon>
    </lineage>
</organism>
<sequence length="268" mass="26863">MHRPLLVSADSALHALELDVAPAPESAESFAEELRRLTTAVRGRVLAVIGGCGGAGATLLAAGLALTAGRAGLKTLLVDADPLGGGADLALGWAPVRGARGPVDLATLPSNDNVALLSCGAQAGLPPETMAGALKAGTEGCDLIVADLPRHLDGAATLALRAADRVLLVVPAEQRACMAAARVAATIAPHTAAVQVVVRDPGPLQPQGVGAGLRLPVAGLLRSERELPAQLERGGGLRTRYGHLDGLCQQILDGLGLGPVRPEAGAAA</sequence>
<keyword evidence="1" id="KW-1133">Transmembrane helix</keyword>
<dbReference type="PANTHER" id="PTHR43384">
    <property type="entry name" value="SEPTUM SITE-DETERMINING PROTEIN MIND HOMOLOG, CHLOROPLASTIC-RELATED"/>
    <property type="match status" value="1"/>
</dbReference>
<proteinExistence type="predicted"/>
<dbReference type="InterPro" id="IPR022521">
    <property type="entry name" value="Rv3660c"/>
</dbReference>
<comment type="caution">
    <text evidence="2">The sequence shown here is derived from an EMBL/GenBank/DDBJ whole genome shotgun (WGS) entry which is preliminary data.</text>
</comment>
<dbReference type="NCBIfam" id="TIGR03815">
    <property type="entry name" value="CpaE_hom_Actino"/>
    <property type="match status" value="1"/>
</dbReference>
<accession>A0A9W6KF12</accession>
<dbReference type="GO" id="GO:0005829">
    <property type="term" value="C:cytosol"/>
    <property type="evidence" value="ECO:0007669"/>
    <property type="project" value="TreeGrafter"/>
</dbReference>
<dbReference type="EMBL" id="BSFP01000002">
    <property type="protein sequence ID" value="GLK98849.1"/>
    <property type="molecule type" value="Genomic_DNA"/>
</dbReference>
<dbReference type="Proteomes" id="UP001143480">
    <property type="component" value="Unassembled WGS sequence"/>
</dbReference>
<dbReference type="InterPro" id="IPR027417">
    <property type="entry name" value="P-loop_NTPase"/>
</dbReference>
<reference evidence="2" key="1">
    <citation type="journal article" date="2014" name="Int. J. Syst. Evol. Microbiol.">
        <title>Complete genome sequence of Corynebacterium casei LMG S-19264T (=DSM 44701T), isolated from a smear-ripened cheese.</title>
        <authorList>
            <consortium name="US DOE Joint Genome Institute (JGI-PGF)"/>
            <person name="Walter F."/>
            <person name="Albersmeier A."/>
            <person name="Kalinowski J."/>
            <person name="Ruckert C."/>
        </authorList>
    </citation>
    <scope>NUCLEOTIDE SEQUENCE</scope>
    <source>
        <strain evidence="2">VKM Ac-1321</strain>
    </source>
</reference>
<dbReference type="Gene3D" id="3.40.50.300">
    <property type="entry name" value="P-loop containing nucleotide triphosphate hydrolases"/>
    <property type="match status" value="1"/>
</dbReference>
<feature type="transmembrane region" description="Helical" evidence="1">
    <location>
        <begin position="45"/>
        <end position="66"/>
    </location>
</feature>
<dbReference type="GO" id="GO:0005524">
    <property type="term" value="F:ATP binding"/>
    <property type="evidence" value="ECO:0007669"/>
    <property type="project" value="TreeGrafter"/>
</dbReference>
<reference evidence="2" key="2">
    <citation type="submission" date="2023-01" db="EMBL/GenBank/DDBJ databases">
        <authorList>
            <person name="Sun Q."/>
            <person name="Evtushenko L."/>
        </authorList>
    </citation>
    <scope>NUCLEOTIDE SEQUENCE</scope>
    <source>
        <strain evidence="2">VKM Ac-1321</strain>
    </source>
</reference>
<gene>
    <name evidence="2" type="ORF">GCM10017581_005900</name>
</gene>
<dbReference type="GO" id="GO:0016887">
    <property type="term" value="F:ATP hydrolysis activity"/>
    <property type="evidence" value="ECO:0007669"/>
    <property type="project" value="TreeGrafter"/>
</dbReference>